<accession>A0A0F0LSD5</accession>
<feature type="transmembrane region" description="Helical" evidence="1">
    <location>
        <begin position="73"/>
        <end position="93"/>
    </location>
</feature>
<dbReference type="STRING" id="400772.RR49_02378"/>
<dbReference type="Proteomes" id="UP000033451">
    <property type="component" value="Unassembled WGS sequence"/>
</dbReference>
<organism evidence="2 3">
    <name type="scientific">Microbacterium ginsengisoli</name>
    <dbReference type="NCBI Taxonomy" id="400772"/>
    <lineage>
        <taxon>Bacteria</taxon>
        <taxon>Bacillati</taxon>
        <taxon>Actinomycetota</taxon>
        <taxon>Actinomycetes</taxon>
        <taxon>Micrococcales</taxon>
        <taxon>Microbacteriaceae</taxon>
        <taxon>Microbacterium</taxon>
    </lineage>
</organism>
<evidence type="ECO:0000313" key="2">
    <source>
        <dbReference type="EMBL" id="KJL35619.1"/>
    </source>
</evidence>
<protein>
    <recommendedName>
        <fullName evidence="4">Integral membrane protein</fullName>
    </recommendedName>
</protein>
<sequence length="128" mass="13249">MTLMPSSNARSARTDGSVPSLATHLRVARAAGILLVVQLLVAAAGSFFAWSTWWLSPSCAPGCSTAPVYWNTVVYTIVAVVLWLVAAAGAVAFKAHGARTAWFPIAGSAITAVLALAVYLWNVAAFGG</sequence>
<keyword evidence="1" id="KW-1133">Transmembrane helix</keyword>
<feature type="transmembrane region" description="Helical" evidence="1">
    <location>
        <begin position="100"/>
        <end position="121"/>
    </location>
</feature>
<evidence type="ECO:0000256" key="1">
    <source>
        <dbReference type="SAM" id="Phobius"/>
    </source>
</evidence>
<keyword evidence="1" id="KW-0812">Transmembrane</keyword>
<name>A0A0F0LSD5_9MICO</name>
<evidence type="ECO:0000313" key="3">
    <source>
        <dbReference type="Proteomes" id="UP000033451"/>
    </source>
</evidence>
<dbReference type="EMBL" id="JYIY01000078">
    <property type="protein sequence ID" value="KJL35619.1"/>
    <property type="molecule type" value="Genomic_DNA"/>
</dbReference>
<comment type="caution">
    <text evidence="2">The sequence shown here is derived from an EMBL/GenBank/DDBJ whole genome shotgun (WGS) entry which is preliminary data.</text>
</comment>
<gene>
    <name evidence="2" type="ORF">RR49_02378</name>
</gene>
<keyword evidence="1" id="KW-0472">Membrane</keyword>
<proteinExistence type="predicted"/>
<reference evidence="2 3" key="1">
    <citation type="submission" date="2015-02" db="EMBL/GenBank/DDBJ databases">
        <title>Draft genome sequences of ten Microbacterium spp. with emphasis on heavy metal contaminated environments.</title>
        <authorList>
            <person name="Corretto E."/>
        </authorList>
    </citation>
    <scope>NUCLEOTIDE SEQUENCE [LARGE SCALE GENOMIC DNA]</scope>
    <source>
        <strain evidence="2 3">DSM 18659</strain>
    </source>
</reference>
<dbReference type="PATRIC" id="fig|400772.4.peg.2390"/>
<keyword evidence="3" id="KW-1185">Reference proteome</keyword>
<evidence type="ECO:0008006" key="4">
    <source>
        <dbReference type="Google" id="ProtNLM"/>
    </source>
</evidence>
<dbReference type="AlphaFoldDB" id="A0A0F0LSD5"/>
<feature type="transmembrane region" description="Helical" evidence="1">
    <location>
        <begin position="30"/>
        <end position="53"/>
    </location>
</feature>